<dbReference type="Pfam" id="PF07938">
    <property type="entry name" value="Fungal_lectin"/>
    <property type="match status" value="2"/>
</dbReference>
<comment type="similarity">
    <text evidence="1">Belongs to the fungal fucose-specific lectin family.</text>
</comment>
<dbReference type="SUPFAM" id="SSF89372">
    <property type="entry name" value="Fucose-specific lectin"/>
    <property type="match status" value="1"/>
</dbReference>
<dbReference type="Gene3D" id="2.120.10.70">
    <property type="entry name" value="Fucose-specific lectin"/>
    <property type="match status" value="1"/>
</dbReference>
<keyword evidence="3" id="KW-1185">Reference proteome</keyword>
<name>A0A6A4I5G9_9AGAR</name>
<evidence type="ECO:0000313" key="3">
    <source>
        <dbReference type="Proteomes" id="UP000799118"/>
    </source>
</evidence>
<sequence length="283" mass="31203">MSNNGIAAIHWFDGDNIRIRVYFQMDDNDVYELSWDGPDGKWYRGNDGNGICSARPNTSLAATVGPNSSGALVIHLFYIGTDHTVKNYLQTNGGIWSLGYSIESESVHSNSGLAANMQGHIREKGTSDGPYKVWRWGGEFDDVKPGSQFAVLNSMPETEKVDTFLHLFFYNADNAIVHSTSDGGGSWEFSEEIVPASQAMNGGGLAAVSWHAITSYYEMRVYFPDSSGKVVELNYHSKSGWLDHATPPRHTMDSNTSPLTAHAYRISDGKSNSLQAAFIWRCI</sequence>
<dbReference type="Proteomes" id="UP000799118">
    <property type="component" value="Unassembled WGS sequence"/>
</dbReference>
<dbReference type="AlphaFoldDB" id="A0A6A4I5G9"/>
<dbReference type="InterPro" id="IPR012475">
    <property type="entry name" value="Fungal_lectin"/>
</dbReference>
<proteinExistence type="inferred from homology"/>
<evidence type="ECO:0000256" key="1">
    <source>
        <dbReference type="ARBA" id="ARBA00009042"/>
    </source>
</evidence>
<reference evidence="2" key="1">
    <citation type="journal article" date="2019" name="Environ. Microbiol.">
        <title>Fungal ecological strategies reflected in gene transcription - a case study of two litter decomposers.</title>
        <authorList>
            <person name="Barbi F."/>
            <person name="Kohler A."/>
            <person name="Barry K."/>
            <person name="Baskaran P."/>
            <person name="Daum C."/>
            <person name="Fauchery L."/>
            <person name="Ihrmark K."/>
            <person name="Kuo A."/>
            <person name="LaButti K."/>
            <person name="Lipzen A."/>
            <person name="Morin E."/>
            <person name="Grigoriev I.V."/>
            <person name="Henrissat B."/>
            <person name="Lindahl B."/>
            <person name="Martin F."/>
        </authorList>
    </citation>
    <scope>NUCLEOTIDE SEQUENCE</scope>
    <source>
        <strain evidence="2">JB14</strain>
    </source>
</reference>
<dbReference type="OrthoDB" id="3034708at2759"/>
<accession>A0A6A4I5G9</accession>
<evidence type="ECO:0000313" key="2">
    <source>
        <dbReference type="EMBL" id="KAE9405806.1"/>
    </source>
</evidence>
<dbReference type="EMBL" id="ML769406">
    <property type="protein sequence ID" value="KAE9405806.1"/>
    <property type="molecule type" value="Genomic_DNA"/>
</dbReference>
<protein>
    <submittedName>
        <fullName evidence="2">Uncharacterized protein</fullName>
    </submittedName>
</protein>
<organism evidence="2 3">
    <name type="scientific">Gymnopus androsaceus JB14</name>
    <dbReference type="NCBI Taxonomy" id="1447944"/>
    <lineage>
        <taxon>Eukaryota</taxon>
        <taxon>Fungi</taxon>
        <taxon>Dikarya</taxon>
        <taxon>Basidiomycota</taxon>
        <taxon>Agaricomycotina</taxon>
        <taxon>Agaricomycetes</taxon>
        <taxon>Agaricomycetidae</taxon>
        <taxon>Agaricales</taxon>
        <taxon>Marasmiineae</taxon>
        <taxon>Omphalotaceae</taxon>
        <taxon>Gymnopus</taxon>
    </lineage>
</organism>
<gene>
    <name evidence="2" type="ORF">BT96DRAFT_1015309</name>
</gene>